<protein>
    <submittedName>
        <fullName evidence="4">TetR/AcrR family transcriptional regulator</fullName>
    </submittedName>
</protein>
<dbReference type="PANTHER" id="PTHR30055">
    <property type="entry name" value="HTH-TYPE TRANSCRIPTIONAL REGULATOR RUTR"/>
    <property type="match status" value="1"/>
</dbReference>
<evidence type="ECO:0000313" key="5">
    <source>
        <dbReference type="Proteomes" id="UP000716906"/>
    </source>
</evidence>
<dbReference type="RefSeq" id="WP_033126547.1">
    <property type="nucleotide sequence ID" value="NZ_JACLYY010000014.1"/>
</dbReference>
<comment type="caution">
    <text evidence="4">The sequence shown here is derived from an EMBL/GenBank/DDBJ whole genome shotgun (WGS) entry which is preliminary data.</text>
</comment>
<dbReference type="SUPFAM" id="SSF46689">
    <property type="entry name" value="Homeodomain-like"/>
    <property type="match status" value="1"/>
</dbReference>
<dbReference type="InterPro" id="IPR036271">
    <property type="entry name" value="Tet_transcr_reg_TetR-rel_C_sf"/>
</dbReference>
<dbReference type="Gene3D" id="1.10.357.10">
    <property type="entry name" value="Tetracycline Repressor, domain 2"/>
    <property type="match status" value="1"/>
</dbReference>
<reference evidence="4 5" key="1">
    <citation type="journal article" date="2021" name="Sci. Rep.">
        <title>The distribution of antibiotic resistance genes in chicken gut microbiota commensals.</title>
        <authorList>
            <person name="Juricova H."/>
            <person name="Matiasovicova J."/>
            <person name="Kubasova T."/>
            <person name="Cejkova D."/>
            <person name="Rychlik I."/>
        </authorList>
    </citation>
    <scope>NUCLEOTIDE SEQUENCE [LARGE SCALE GENOMIC DNA]</scope>
    <source>
        <strain evidence="4 5">An773</strain>
    </source>
</reference>
<accession>A0ABS2EBH1</accession>
<dbReference type="InterPro" id="IPR050109">
    <property type="entry name" value="HTH-type_TetR-like_transc_reg"/>
</dbReference>
<dbReference type="Pfam" id="PF00440">
    <property type="entry name" value="TetR_N"/>
    <property type="match status" value="1"/>
</dbReference>
<dbReference type="SUPFAM" id="SSF48498">
    <property type="entry name" value="Tetracyclin repressor-like, C-terminal domain"/>
    <property type="match status" value="1"/>
</dbReference>
<dbReference type="PRINTS" id="PR00455">
    <property type="entry name" value="HTHTETR"/>
</dbReference>
<dbReference type="InterPro" id="IPR009057">
    <property type="entry name" value="Homeodomain-like_sf"/>
</dbReference>
<dbReference type="Proteomes" id="UP000716906">
    <property type="component" value="Unassembled WGS sequence"/>
</dbReference>
<name>A0ABS2EBH1_9FIRM</name>
<evidence type="ECO:0000313" key="4">
    <source>
        <dbReference type="EMBL" id="MBM6738968.1"/>
    </source>
</evidence>
<evidence type="ECO:0000256" key="1">
    <source>
        <dbReference type="ARBA" id="ARBA00023125"/>
    </source>
</evidence>
<gene>
    <name evidence="4" type="ORF">H7U36_12810</name>
</gene>
<sequence>MAVPDHSIDPRIIESARKEFLEKGFEKASLKSICEGAGVTTGALYKRYKGKEDLFSATVRQTVEELYSVASQRGDRELSLMSDEELIKAWDMDHSDMMWWFRYLYDRHDDFYLLLACSEGTRYSRFAHDWVALLTKATSAFLEEAKRRGLCRKDVNPDELHILLSAFWTTIYEPFIHHFTWEQIEAHCHIVCRLFNWHQALGFRTTEPGQESSLSP</sequence>
<evidence type="ECO:0000259" key="3">
    <source>
        <dbReference type="PROSITE" id="PS50977"/>
    </source>
</evidence>
<proteinExistence type="predicted"/>
<keyword evidence="1 2" id="KW-0238">DNA-binding</keyword>
<dbReference type="InterPro" id="IPR001647">
    <property type="entry name" value="HTH_TetR"/>
</dbReference>
<dbReference type="EMBL" id="JACLYY010000014">
    <property type="protein sequence ID" value="MBM6738968.1"/>
    <property type="molecule type" value="Genomic_DNA"/>
</dbReference>
<feature type="DNA-binding region" description="H-T-H motif" evidence="2">
    <location>
        <begin position="29"/>
        <end position="48"/>
    </location>
</feature>
<organism evidence="4 5">
    <name type="scientific">Faecalicatena fissicatena</name>
    <dbReference type="NCBI Taxonomy" id="290055"/>
    <lineage>
        <taxon>Bacteria</taxon>
        <taxon>Bacillati</taxon>
        <taxon>Bacillota</taxon>
        <taxon>Clostridia</taxon>
        <taxon>Lachnospirales</taxon>
        <taxon>Lachnospiraceae</taxon>
        <taxon>Faecalicatena</taxon>
    </lineage>
</organism>
<evidence type="ECO:0000256" key="2">
    <source>
        <dbReference type="PROSITE-ProRule" id="PRU00335"/>
    </source>
</evidence>
<dbReference type="PROSITE" id="PS50977">
    <property type="entry name" value="HTH_TETR_2"/>
    <property type="match status" value="1"/>
</dbReference>
<feature type="domain" description="HTH tetR-type" evidence="3">
    <location>
        <begin position="6"/>
        <end position="66"/>
    </location>
</feature>
<keyword evidence="5" id="KW-1185">Reference proteome</keyword>
<dbReference type="PANTHER" id="PTHR30055:SF226">
    <property type="entry name" value="HTH-TYPE TRANSCRIPTIONAL REGULATOR PKSA"/>
    <property type="match status" value="1"/>
</dbReference>